<protein>
    <submittedName>
        <fullName evidence="2">Putative transposase</fullName>
    </submittedName>
</protein>
<dbReference type="AlphaFoldDB" id="A0A841KF31"/>
<dbReference type="InterPro" id="IPR050900">
    <property type="entry name" value="Transposase_IS3/IS150/IS904"/>
</dbReference>
<evidence type="ECO:0000313" key="2">
    <source>
        <dbReference type="EMBL" id="MBB6184233.1"/>
    </source>
</evidence>
<evidence type="ECO:0000259" key="1">
    <source>
        <dbReference type="Pfam" id="PF13333"/>
    </source>
</evidence>
<dbReference type="Pfam" id="PF13333">
    <property type="entry name" value="rve_2"/>
    <property type="match status" value="1"/>
</dbReference>
<dbReference type="GO" id="GO:0015074">
    <property type="term" value="P:DNA integration"/>
    <property type="evidence" value="ECO:0007669"/>
    <property type="project" value="InterPro"/>
</dbReference>
<feature type="domain" description="Integrase catalytic" evidence="1">
    <location>
        <begin position="14"/>
        <end position="68"/>
    </location>
</feature>
<sequence>MRRRSNCHDNAVAESFFQLLKRERIRRRIYTTRADAASDVFGYIEMFYNPRSQHGSNQGLSPVEYEKRFLESGS</sequence>
<dbReference type="PANTHER" id="PTHR46889:SF4">
    <property type="entry name" value="TRANSPOSASE INSO FOR INSERTION SEQUENCE ELEMENT IS911B-RELATED"/>
    <property type="match status" value="1"/>
</dbReference>
<dbReference type="PANTHER" id="PTHR46889">
    <property type="entry name" value="TRANSPOSASE INSF FOR INSERTION SEQUENCE IS3B-RELATED"/>
    <property type="match status" value="1"/>
</dbReference>
<dbReference type="EMBL" id="JACHET010000001">
    <property type="protein sequence ID" value="MBB6184233.1"/>
    <property type="molecule type" value="Genomic_DNA"/>
</dbReference>
<accession>A0A841KF31</accession>
<organism evidence="2 3">
    <name type="scientific">Oleiagrimonas soli</name>
    <dbReference type="NCBI Taxonomy" id="1543381"/>
    <lineage>
        <taxon>Bacteria</taxon>
        <taxon>Pseudomonadati</taxon>
        <taxon>Pseudomonadota</taxon>
        <taxon>Gammaproteobacteria</taxon>
        <taxon>Lysobacterales</taxon>
        <taxon>Rhodanobacteraceae</taxon>
        <taxon>Oleiagrimonas</taxon>
    </lineage>
</organism>
<dbReference type="InterPro" id="IPR012337">
    <property type="entry name" value="RNaseH-like_sf"/>
</dbReference>
<dbReference type="InterPro" id="IPR001584">
    <property type="entry name" value="Integrase_cat-core"/>
</dbReference>
<name>A0A841KF31_9GAMM</name>
<comment type="caution">
    <text evidence="2">The sequence shown here is derived from an EMBL/GenBank/DDBJ whole genome shotgun (WGS) entry which is preliminary data.</text>
</comment>
<reference evidence="2 3" key="1">
    <citation type="submission" date="2020-08" db="EMBL/GenBank/DDBJ databases">
        <title>Genomic Encyclopedia of Type Strains, Phase IV (KMG-IV): sequencing the most valuable type-strain genomes for metagenomic binning, comparative biology and taxonomic classification.</title>
        <authorList>
            <person name="Goeker M."/>
        </authorList>
    </citation>
    <scope>NUCLEOTIDE SEQUENCE [LARGE SCALE GENOMIC DNA]</scope>
    <source>
        <strain evidence="2 3">DSM 107085</strain>
    </source>
</reference>
<dbReference type="SUPFAM" id="SSF53098">
    <property type="entry name" value="Ribonuclease H-like"/>
    <property type="match status" value="1"/>
</dbReference>
<proteinExistence type="predicted"/>
<dbReference type="Proteomes" id="UP000560000">
    <property type="component" value="Unassembled WGS sequence"/>
</dbReference>
<gene>
    <name evidence="2" type="ORF">HNQ86_001578</name>
</gene>
<evidence type="ECO:0000313" key="3">
    <source>
        <dbReference type="Proteomes" id="UP000560000"/>
    </source>
</evidence>